<feature type="compositionally biased region" description="Basic and acidic residues" evidence="1">
    <location>
        <begin position="16"/>
        <end position="31"/>
    </location>
</feature>
<feature type="non-terminal residue" evidence="2">
    <location>
        <position position="1"/>
    </location>
</feature>
<dbReference type="EMBL" id="CAMKVN010022285">
    <property type="protein sequence ID" value="CAI2199775.1"/>
    <property type="molecule type" value="Genomic_DNA"/>
</dbReference>
<evidence type="ECO:0000256" key="1">
    <source>
        <dbReference type="SAM" id="MobiDB-lite"/>
    </source>
</evidence>
<feature type="region of interest" description="Disordered" evidence="1">
    <location>
        <begin position="1"/>
        <end position="31"/>
    </location>
</feature>
<protein>
    <submittedName>
        <fullName evidence="2">4082_t:CDS:1</fullName>
    </submittedName>
</protein>
<keyword evidence="3" id="KW-1185">Reference proteome</keyword>
<reference evidence="2" key="1">
    <citation type="submission" date="2022-08" db="EMBL/GenBank/DDBJ databases">
        <authorList>
            <person name="Kallberg Y."/>
            <person name="Tangrot J."/>
            <person name="Rosling A."/>
        </authorList>
    </citation>
    <scope>NUCLEOTIDE SEQUENCE</scope>
    <source>
        <strain evidence="2">Wild A</strain>
    </source>
</reference>
<dbReference type="AlphaFoldDB" id="A0A9W4TBV3"/>
<sequence>KATEKEKKEIKRNRKRITENKTSEANKNHPPQRELIKELQNTVNQFSPLKLALQIKGAK</sequence>
<proteinExistence type="predicted"/>
<dbReference type="Proteomes" id="UP001153678">
    <property type="component" value="Unassembled WGS sequence"/>
</dbReference>
<organism evidence="2 3">
    <name type="scientific">Funneliformis geosporum</name>
    <dbReference type="NCBI Taxonomy" id="1117311"/>
    <lineage>
        <taxon>Eukaryota</taxon>
        <taxon>Fungi</taxon>
        <taxon>Fungi incertae sedis</taxon>
        <taxon>Mucoromycota</taxon>
        <taxon>Glomeromycotina</taxon>
        <taxon>Glomeromycetes</taxon>
        <taxon>Glomerales</taxon>
        <taxon>Glomeraceae</taxon>
        <taxon>Funneliformis</taxon>
    </lineage>
</organism>
<evidence type="ECO:0000313" key="3">
    <source>
        <dbReference type="Proteomes" id="UP001153678"/>
    </source>
</evidence>
<gene>
    <name evidence="2" type="ORF">FWILDA_LOCUS19241</name>
</gene>
<comment type="caution">
    <text evidence="2">The sequence shown here is derived from an EMBL/GenBank/DDBJ whole genome shotgun (WGS) entry which is preliminary data.</text>
</comment>
<evidence type="ECO:0000313" key="2">
    <source>
        <dbReference type="EMBL" id="CAI2199775.1"/>
    </source>
</evidence>
<accession>A0A9W4TBV3</accession>
<name>A0A9W4TBV3_9GLOM</name>